<dbReference type="PANTHER" id="PTHR31118:SF32">
    <property type="entry name" value="KYNURENINE FORMAMIDASE"/>
    <property type="match status" value="1"/>
</dbReference>
<evidence type="ECO:0000313" key="2">
    <source>
        <dbReference type="Proteomes" id="UP000470246"/>
    </source>
</evidence>
<dbReference type="AlphaFoldDB" id="A0A7K3W2U6"/>
<dbReference type="Proteomes" id="UP000470246">
    <property type="component" value="Unassembled WGS sequence"/>
</dbReference>
<evidence type="ECO:0000313" key="1">
    <source>
        <dbReference type="EMBL" id="NEK58247.1"/>
    </source>
</evidence>
<protein>
    <submittedName>
        <fullName evidence="1">Cyclase family protein</fullName>
    </submittedName>
</protein>
<reference evidence="1 2" key="1">
    <citation type="submission" date="2020-02" db="EMBL/GenBank/DDBJ databases">
        <title>Geodermatophilus sabuli CPCC 205279 I12A-02694.</title>
        <authorList>
            <person name="Jiang Z."/>
        </authorList>
    </citation>
    <scope>NUCLEOTIDE SEQUENCE [LARGE SCALE GENOMIC DNA]</scope>
    <source>
        <strain evidence="1 2">I12A-02694</strain>
    </source>
</reference>
<proteinExistence type="predicted"/>
<dbReference type="RefSeq" id="WP_163481605.1">
    <property type="nucleotide sequence ID" value="NZ_JAAGWF010000009.1"/>
</dbReference>
<dbReference type="GO" id="GO:0019441">
    <property type="term" value="P:L-tryptophan catabolic process to kynurenine"/>
    <property type="evidence" value="ECO:0007669"/>
    <property type="project" value="InterPro"/>
</dbReference>
<organism evidence="1 2">
    <name type="scientific">Geodermatophilus sabuli</name>
    <dbReference type="NCBI Taxonomy" id="1564158"/>
    <lineage>
        <taxon>Bacteria</taxon>
        <taxon>Bacillati</taxon>
        <taxon>Actinomycetota</taxon>
        <taxon>Actinomycetes</taxon>
        <taxon>Geodermatophilales</taxon>
        <taxon>Geodermatophilaceae</taxon>
        <taxon>Geodermatophilus</taxon>
    </lineage>
</organism>
<dbReference type="GO" id="GO:0004061">
    <property type="term" value="F:arylformamidase activity"/>
    <property type="evidence" value="ECO:0007669"/>
    <property type="project" value="InterPro"/>
</dbReference>
<dbReference type="SUPFAM" id="SSF102198">
    <property type="entry name" value="Putative cyclase"/>
    <property type="match status" value="1"/>
</dbReference>
<dbReference type="PANTHER" id="PTHR31118">
    <property type="entry name" value="CYCLASE-LIKE PROTEIN 2"/>
    <property type="match status" value="1"/>
</dbReference>
<gene>
    <name evidence="1" type="ORF">GCU56_10230</name>
</gene>
<accession>A0A7K3W2U6</accession>
<sequence>MDGKLIDLSHAISAGMTRYPLQPDVEIEVLGSRLRAHVLHVGSHVGTHIDAPVHAIDGGRRMADLPLERFWGTAVVSSVSRGPGEVITLQDVLDGGPAAEPGEALLLHTGWDEHFADAEAYEDHPWLHQDVADWAVERRLTMVGVDMFSPDQPIDRREDNANFQYPVHRTLLGNDVLITENLTNLGEVGGQRGRFYAFPVLTAFPGGDAGHTRFVWQPLDS</sequence>
<dbReference type="EMBL" id="JAAGWF010000009">
    <property type="protein sequence ID" value="NEK58247.1"/>
    <property type="molecule type" value="Genomic_DNA"/>
</dbReference>
<name>A0A7K3W2U6_9ACTN</name>
<dbReference type="Pfam" id="PF04199">
    <property type="entry name" value="Cyclase"/>
    <property type="match status" value="1"/>
</dbReference>
<dbReference type="InterPro" id="IPR037175">
    <property type="entry name" value="KFase_sf"/>
</dbReference>
<comment type="caution">
    <text evidence="1">The sequence shown here is derived from an EMBL/GenBank/DDBJ whole genome shotgun (WGS) entry which is preliminary data.</text>
</comment>
<dbReference type="Gene3D" id="3.50.30.50">
    <property type="entry name" value="Putative cyclase"/>
    <property type="match status" value="1"/>
</dbReference>
<keyword evidence="2" id="KW-1185">Reference proteome</keyword>
<dbReference type="InterPro" id="IPR007325">
    <property type="entry name" value="KFase/CYL"/>
</dbReference>